<accession>A0ABU5ESR6</accession>
<name>A0ABU5ESR6_9BACT</name>
<dbReference type="Proteomes" id="UP001272242">
    <property type="component" value="Unassembled WGS sequence"/>
</dbReference>
<evidence type="ECO:0000256" key="1">
    <source>
        <dbReference type="SAM" id="Phobius"/>
    </source>
</evidence>
<keyword evidence="1" id="KW-0472">Membrane</keyword>
<keyword evidence="1" id="KW-0812">Transmembrane</keyword>
<evidence type="ECO:0000313" key="2">
    <source>
        <dbReference type="EMBL" id="MDY3558200.1"/>
    </source>
</evidence>
<reference evidence="3" key="1">
    <citation type="journal article" date="2023" name="Mar. Drugs">
        <title>Gemmata algarum, a Novel Planctomycete Isolated from an Algal Mat, Displays Antimicrobial Activity.</title>
        <authorList>
            <person name="Kumar G."/>
            <person name="Kallscheuer N."/>
            <person name="Kashif M."/>
            <person name="Ahamad S."/>
            <person name="Jagadeeshwari U."/>
            <person name="Pannikurungottu S."/>
            <person name="Haufschild T."/>
            <person name="Kabuu M."/>
            <person name="Sasikala C."/>
            <person name="Jogler C."/>
            <person name="Ramana C."/>
        </authorList>
    </citation>
    <scope>NUCLEOTIDE SEQUENCE [LARGE SCALE GENOMIC DNA]</scope>
    <source>
        <strain evidence="3">JC673</strain>
    </source>
</reference>
<keyword evidence="3" id="KW-1185">Reference proteome</keyword>
<evidence type="ECO:0000313" key="3">
    <source>
        <dbReference type="Proteomes" id="UP001272242"/>
    </source>
</evidence>
<proteinExistence type="predicted"/>
<sequence length="501" mass="54969">MIDPDDDFALPRSRFRRVRKITFWSLGLFAAIVFVLLLGRWQTGRLGQRQLAVVTDRLDATDPGWRLDAILDEWVKAAPPQDENTAPQVLEIADAVPDEWKKWLASKEATPWEQISDNRLPPQDAIASARSHAASTSRVRAQARGLCGARGGRFSVALHPDPLGTILRHTNQCWTVASLLRYDAYLSALEKDPNRGISSARAALAVARAIGDEPSLGAQLFRVWCVTTAAQTAMQVLAWGEPNEGLEDLQTELLVAADVPYLRIGLRAYRGMVDALFRGLADGTIPPEHWDWIKGANIAEVGPEHVAAFRAYRALLPGDHAKALGILTAYYEAAKRPPHEQLAALSAVPPPVGLPDEFRHLITWLVVPPYARSTRTDPQRYVSAPPSLSEVAGAALQARANLLCAATGIACERFRLKNGRWPGALTDLVPTFLPAAPLNPFDGTPLSYRLFADRAAVYCFWPDAPTKAECPEEFRRGAAPGLGIGYRLWNPDTRGLPAKEQ</sequence>
<dbReference type="EMBL" id="JAXBLV010000018">
    <property type="protein sequence ID" value="MDY3558200.1"/>
    <property type="molecule type" value="Genomic_DNA"/>
</dbReference>
<organism evidence="2 3">
    <name type="scientific">Gemmata algarum</name>
    <dbReference type="NCBI Taxonomy" id="2975278"/>
    <lineage>
        <taxon>Bacteria</taxon>
        <taxon>Pseudomonadati</taxon>
        <taxon>Planctomycetota</taxon>
        <taxon>Planctomycetia</taxon>
        <taxon>Gemmatales</taxon>
        <taxon>Gemmataceae</taxon>
        <taxon>Gemmata</taxon>
    </lineage>
</organism>
<feature type="transmembrane region" description="Helical" evidence="1">
    <location>
        <begin position="21"/>
        <end position="41"/>
    </location>
</feature>
<comment type="caution">
    <text evidence="2">The sequence shown here is derived from an EMBL/GenBank/DDBJ whole genome shotgun (WGS) entry which is preliminary data.</text>
</comment>
<keyword evidence="1" id="KW-1133">Transmembrane helix</keyword>
<gene>
    <name evidence="2" type="ORF">R5W23_001806</name>
</gene>
<evidence type="ECO:0008006" key="4">
    <source>
        <dbReference type="Google" id="ProtNLM"/>
    </source>
</evidence>
<dbReference type="RefSeq" id="WP_320685163.1">
    <property type="nucleotide sequence ID" value="NZ_JAXBLV010000018.1"/>
</dbReference>
<protein>
    <recommendedName>
        <fullName evidence="4">DUF4034 domain-containing protein</fullName>
    </recommendedName>
</protein>